<evidence type="ECO:0000313" key="1">
    <source>
        <dbReference type="EMBL" id="UUI76761.1"/>
    </source>
</evidence>
<dbReference type="RefSeq" id="WP_227569050.1">
    <property type="nucleotide sequence ID" value="NZ_CP101988.1"/>
</dbReference>
<keyword evidence="2" id="KW-1185">Reference proteome</keyword>
<proteinExistence type="predicted"/>
<protein>
    <recommendedName>
        <fullName evidence="3">AbiEi antitoxin C-terminal domain-containing protein</fullName>
    </recommendedName>
</protein>
<name>A0ABY5L5G6_9CELL</name>
<accession>A0ABY5L5G6</accession>
<dbReference type="EMBL" id="CP101988">
    <property type="protein sequence ID" value="UUI76761.1"/>
    <property type="molecule type" value="Genomic_DNA"/>
</dbReference>
<evidence type="ECO:0008006" key="3">
    <source>
        <dbReference type="Google" id="ProtNLM"/>
    </source>
</evidence>
<organism evidence="1 2">
    <name type="scientific">Cellulomonas chengniuliangii</name>
    <dbReference type="NCBI Taxonomy" id="2968084"/>
    <lineage>
        <taxon>Bacteria</taxon>
        <taxon>Bacillati</taxon>
        <taxon>Actinomycetota</taxon>
        <taxon>Actinomycetes</taxon>
        <taxon>Micrococcales</taxon>
        <taxon>Cellulomonadaceae</taxon>
        <taxon>Cellulomonas</taxon>
    </lineage>
</organism>
<evidence type="ECO:0000313" key="2">
    <source>
        <dbReference type="Proteomes" id="UP001316189"/>
    </source>
</evidence>
<sequence>MPRPPVPPADDATSPAVVGEVAFDALLRDGHALRVWGGLAVTAGVAVSAEHRAAALGSLVPSRAVLGRGTAAWVHTGGRAPSRAEVIVGPRRRRPDPHPLRVTHECALGPQDVVVVAGVRVTTVQRTGLDVARWASPETARRVLLRLCAAGFDPAAALRALDALPGHAGVRDARSTLTRVAALCDEPRLRRG</sequence>
<dbReference type="Proteomes" id="UP001316189">
    <property type="component" value="Chromosome"/>
</dbReference>
<reference evidence="1 2" key="1">
    <citation type="submission" date="2022-07" db="EMBL/GenBank/DDBJ databases">
        <title>Novel species in genus cellulomonas.</title>
        <authorList>
            <person name="Ye L."/>
        </authorList>
    </citation>
    <scope>NUCLEOTIDE SEQUENCE [LARGE SCALE GENOMIC DNA]</scope>
    <source>
        <strain evidence="2">zg-Y338</strain>
    </source>
</reference>
<gene>
    <name evidence="1" type="ORF">NP064_07780</name>
</gene>